<feature type="transmembrane region" description="Helical" evidence="1">
    <location>
        <begin position="75"/>
        <end position="98"/>
    </location>
</feature>
<evidence type="ECO:0000313" key="2">
    <source>
        <dbReference type="EMBL" id="WAR23751.1"/>
    </source>
</evidence>
<protein>
    <recommendedName>
        <fullName evidence="4">Glycine-rich protein</fullName>
    </recommendedName>
</protein>
<keyword evidence="1" id="KW-1133">Transmembrane helix</keyword>
<dbReference type="EMBL" id="CP111024">
    <property type="protein sequence ID" value="WAR23751.1"/>
    <property type="molecule type" value="Genomic_DNA"/>
</dbReference>
<evidence type="ECO:0008006" key="4">
    <source>
        <dbReference type="Google" id="ProtNLM"/>
    </source>
</evidence>
<gene>
    <name evidence="2" type="ORF">MAR_037420</name>
</gene>
<proteinExistence type="predicted"/>
<keyword evidence="1" id="KW-0472">Membrane</keyword>
<evidence type="ECO:0000256" key="1">
    <source>
        <dbReference type="SAM" id="Phobius"/>
    </source>
</evidence>
<reference evidence="2" key="1">
    <citation type="submission" date="2022-11" db="EMBL/GenBank/DDBJ databases">
        <title>Centuries of genome instability and evolution in soft-shell clam transmissible cancer (bioRxiv).</title>
        <authorList>
            <person name="Hart S.F.M."/>
            <person name="Yonemitsu M.A."/>
            <person name="Giersch R.M."/>
            <person name="Beal B.F."/>
            <person name="Arriagada G."/>
            <person name="Davis B.W."/>
            <person name="Ostrander E.A."/>
            <person name="Goff S.P."/>
            <person name="Metzger M.J."/>
        </authorList>
    </citation>
    <scope>NUCLEOTIDE SEQUENCE</scope>
    <source>
        <strain evidence="2">MELC-2E11</strain>
        <tissue evidence="2">Siphon/mantle</tissue>
    </source>
</reference>
<organism evidence="2 3">
    <name type="scientific">Mya arenaria</name>
    <name type="common">Soft-shell clam</name>
    <dbReference type="NCBI Taxonomy" id="6604"/>
    <lineage>
        <taxon>Eukaryota</taxon>
        <taxon>Metazoa</taxon>
        <taxon>Spiralia</taxon>
        <taxon>Lophotrochozoa</taxon>
        <taxon>Mollusca</taxon>
        <taxon>Bivalvia</taxon>
        <taxon>Autobranchia</taxon>
        <taxon>Heteroconchia</taxon>
        <taxon>Euheterodonta</taxon>
        <taxon>Imparidentia</taxon>
        <taxon>Neoheterodontei</taxon>
        <taxon>Myida</taxon>
        <taxon>Myoidea</taxon>
        <taxon>Myidae</taxon>
        <taxon>Mya</taxon>
    </lineage>
</organism>
<keyword evidence="1" id="KW-0812">Transmembrane</keyword>
<keyword evidence="3" id="KW-1185">Reference proteome</keyword>
<accession>A0ABY7FSQ2</accession>
<name>A0ABY7FSQ2_MYAAR</name>
<dbReference type="Proteomes" id="UP001164746">
    <property type="component" value="Chromosome 13"/>
</dbReference>
<evidence type="ECO:0000313" key="3">
    <source>
        <dbReference type="Proteomes" id="UP001164746"/>
    </source>
</evidence>
<sequence length="99" mass="9926">MASLNDISKIKYRCKENKKSKMKVAILSGICLMSVVLLVSATEMYGAGAGAGYGGYGYQMAMPYYGGGGYGGGGGGGGGFGGGSGGFGGIFGMLIFYID</sequence>